<sequence>MLTHPDIEAFAAEDRVARIVSFYRRRPALNASSSVDAILADRAPAEVAGLLAELSPAWFDHAVASVYAALMGRRRRKALGAYFTPPGLVRHLVGRAQSFGVDLANARVRDPAAGGAAFIVPIAREMVALWRADGIADVVIVERLRERLVGREIEPGLARLANALMRRCLVREHGINAAVAETLDVIREGDSLKVQDHDGADHEIGNPPFLRLASHAGQADAERFRDISSGRLNLYSIFVRRGLAALPAEGILAYIIPASFIGGPEFARFRVRVRQLAEVLAVDMIKGRSTVFMDVVQDTCILVLRRRDAELADLPSAEAACITVGGDGFPISEGVVQLPPGDGPWLLPGDNHDLPSTLEEWGYSARIGYLVANRQADRLHESPAPGRVPLIWAKAIGQDGTFDFERGKRFRAKSWVEAPSDAPYLSRVGCVAVQRTSARGQRRRIAAAEIPAGFVKEYGGVVAENHVILLLPSRPDAASPAALADALNRPEVGDQLDRMCGSASIPARLLERVPMPMP</sequence>
<feature type="domain" description="Type II methyltransferase M.TaqI-like" evidence="6">
    <location>
        <begin position="193"/>
        <end position="273"/>
    </location>
</feature>
<dbReference type="PANTHER" id="PTHR33841:SF1">
    <property type="entry name" value="DNA METHYLTRANSFERASE A"/>
    <property type="match status" value="1"/>
</dbReference>
<proteinExistence type="predicted"/>
<dbReference type="RefSeq" id="WP_252166712.1">
    <property type="nucleotide sequence ID" value="NZ_CP084930.1"/>
</dbReference>
<dbReference type="PRINTS" id="PR00507">
    <property type="entry name" value="N12N6MTFRASE"/>
</dbReference>
<dbReference type="PANTHER" id="PTHR33841">
    <property type="entry name" value="DNA METHYLTRANSFERASE YEEA-RELATED"/>
    <property type="match status" value="1"/>
</dbReference>
<dbReference type="InterPro" id="IPR029063">
    <property type="entry name" value="SAM-dependent_MTases_sf"/>
</dbReference>
<evidence type="ECO:0000259" key="6">
    <source>
        <dbReference type="Pfam" id="PF07669"/>
    </source>
</evidence>
<dbReference type="InterPro" id="IPR050953">
    <property type="entry name" value="N4_N6_ade-DNA_methylase"/>
</dbReference>
<dbReference type="EMBL" id="CP084930">
    <property type="protein sequence ID" value="USI72902.1"/>
    <property type="molecule type" value="Genomic_DNA"/>
</dbReference>
<gene>
    <name evidence="7" type="ORF">LHA26_16810</name>
</gene>
<dbReference type="Gene3D" id="3.40.50.150">
    <property type="entry name" value="Vaccinia Virus protein VP39"/>
    <property type="match status" value="1"/>
</dbReference>
<keyword evidence="4" id="KW-0949">S-adenosyl-L-methionine</keyword>
<evidence type="ECO:0000256" key="3">
    <source>
        <dbReference type="ARBA" id="ARBA00022679"/>
    </source>
</evidence>
<evidence type="ECO:0000313" key="8">
    <source>
        <dbReference type="Proteomes" id="UP001056937"/>
    </source>
</evidence>
<dbReference type="Proteomes" id="UP001056937">
    <property type="component" value="Chromosome 1"/>
</dbReference>
<keyword evidence="3" id="KW-0808">Transferase</keyword>
<organism evidence="7 8">
    <name type="scientific">Sphingomonas morindae</name>
    <dbReference type="NCBI Taxonomy" id="1541170"/>
    <lineage>
        <taxon>Bacteria</taxon>
        <taxon>Pseudomonadati</taxon>
        <taxon>Pseudomonadota</taxon>
        <taxon>Alphaproteobacteria</taxon>
        <taxon>Sphingomonadales</taxon>
        <taxon>Sphingomonadaceae</taxon>
        <taxon>Sphingomonas</taxon>
    </lineage>
</organism>
<dbReference type="InterPro" id="IPR011639">
    <property type="entry name" value="MethylTrfase_TaqI-like_dom"/>
</dbReference>
<comment type="catalytic activity">
    <reaction evidence="5">
        <text>a 2'-deoxyadenosine in DNA + S-adenosyl-L-methionine = an N(6)-methyl-2'-deoxyadenosine in DNA + S-adenosyl-L-homocysteine + H(+)</text>
        <dbReference type="Rhea" id="RHEA:15197"/>
        <dbReference type="Rhea" id="RHEA-COMP:12418"/>
        <dbReference type="Rhea" id="RHEA-COMP:12419"/>
        <dbReference type="ChEBI" id="CHEBI:15378"/>
        <dbReference type="ChEBI" id="CHEBI:57856"/>
        <dbReference type="ChEBI" id="CHEBI:59789"/>
        <dbReference type="ChEBI" id="CHEBI:90615"/>
        <dbReference type="ChEBI" id="CHEBI:90616"/>
        <dbReference type="EC" id="2.1.1.72"/>
    </reaction>
</comment>
<dbReference type="EC" id="2.1.1.72" evidence="1"/>
<reference evidence="7" key="1">
    <citation type="journal article" date="2022" name="Toxins">
        <title>Genomic Analysis of Sphingopyxis sp. USTB-05 for Biodegrading Cyanobacterial Hepatotoxins.</title>
        <authorList>
            <person name="Liu C."/>
            <person name="Xu Q."/>
            <person name="Zhao Z."/>
            <person name="Zhang H."/>
            <person name="Liu X."/>
            <person name="Yin C."/>
            <person name="Liu Y."/>
            <person name="Yan H."/>
        </authorList>
    </citation>
    <scope>NUCLEOTIDE SEQUENCE</scope>
    <source>
        <strain evidence="7">NBD5</strain>
    </source>
</reference>
<evidence type="ECO:0000256" key="4">
    <source>
        <dbReference type="ARBA" id="ARBA00022691"/>
    </source>
</evidence>
<dbReference type="GO" id="GO:0008168">
    <property type="term" value="F:methyltransferase activity"/>
    <property type="evidence" value="ECO:0007669"/>
    <property type="project" value="UniProtKB-KW"/>
</dbReference>
<dbReference type="Pfam" id="PF07669">
    <property type="entry name" value="Eco57I"/>
    <property type="match status" value="1"/>
</dbReference>
<protein>
    <recommendedName>
        <fullName evidence="1">site-specific DNA-methyltransferase (adenine-specific)</fullName>
        <ecNumber evidence="1">2.1.1.72</ecNumber>
    </recommendedName>
</protein>
<evidence type="ECO:0000256" key="1">
    <source>
        <dbReference type="ARBA" id="ARBA00011900"/>
    </source>
</evidence>
<name>A0ABY4X7L6_9SPHN</name>
<evidence type="ECO:0000256" key="2">
    <source>
        <dbReference type="ARBA" id="ARBA00022603"/>
    </source>
</evidence>
<evidence type="ECO:0000256" key="5">
    <source>
        <dbReference type="ARBA" id="ARBA00047942"/>
    </source>
</evidence>
<dbReference type="GO" id="GO:0032259">
    <property type="term" value="P:methylation"/>
    <property type="evidence" value="ECO:0007669"/>
    <property type="project" value="UniProtKB-KW"/>
</dbReference>
<keyword evidence="8" id="KW-1185">Reference proteome</keyword>
<evidence type="ECO:0000313" key="7">
    <source>
        <dbReference type="EMBL" id="USI72902.1"/>
    </source>
</evidence>
<keyword evidence="2 7" id="KW-0489">Methyltransferase</keyword>
<dbReference type="SUPFAM" id="SSF53335">
    <property type="entry name" value="S-adenosyl-L-methionine-dependent methyltransferases"/>
    <property type="match status" value="1"/>
</dbReference>
<accession>A0ABY4X7L6</accession>